<feature type="compositionally biased region" description="Basic residues" evidence="1">
    <location>
        <begin position="25"/>
        <end position="35"/>
    </location>
</feature>
<evidence type="ECO:0000313" key="2">
    <source>
        <dbReference type="Proteomes" id="UP000887565"/>
    </source>
</evidence>
<proteinExistence type="predicted"/>
<dbReference type="Proteomes" id="UP000887565">
    <property type="component" value="Unplaced"/>
</dbReference>
<keyword evidence="2" id="KW-1185">Reference proteome</keyword>
<organism evidence="2 3">
    <name type="scientific">Romanomermis culicivorax</name>
    <name type="common">Nematode worm</name>
    <dbReference type="NCBI Taxonomy" id="13658"/>
    <lineage>
        <taxon>Eukaryota</taxon>
        <taxon>Metazoa</taxon>
        <taxon>Ecdysozoa</taxon>
        <taxon>Nematoda</taxon>
        <taxon>Enoplea</taxon>
        <taxon>Dorylaimia</taxon>
        <taxon>Mermithida</taxon>
        <taxon>Mermithoidea</taxon>
        <taxon>Mermithidae</taxon>
        <taxon>Romanomermis</taxon>
    </lineage>
</organism>
<protein>
    <submittedName>
        <fullName evidence="3">Uncharacterized protein</fullName>
    </submittedName>
</protein>
<name>A0A915KI26_ROMCU</name>
<feature type="compositionally biased region" description="Basic residues" evidence="1">
    <location>
        <begin position="56"/>
        <end position="65"/>
    </location>
</feature>
<reference evidence="3" key="1">
    <citation type="submission" date="2022-11" db="UniProtKB">
        <authorList>
            <consortium name="WormBaseParasite"/>
        </authorList>
    </citation>
    <scope>IDENTIFICATION</scope>
</reference>
<accession>A0A915KI26</accession>
<sequence>MKVGSKTKSAMKNPCRGKRDEGRMTRRVSAKKSKSMKNPMKESKRKKGEWKEHKDSRKSRSRKRTPGYYQHDDRLDVPYSS</sequence>
<evidence type="ECO:0000313" key="3">
    <source>
        <dbReference type="WBParaSite" id="nRc.2.0.1.t38045-RA"/>
    </source>
</evidence>
<feature type="compositionally biased region" description="Basic and acidic residues" evidence="1">
    <location>
        <begin position="70"/>
        <end position="81"/>
    </location>
</feature>
<evidence type="ECO:0000256" key="1">
    <source>
        <dbReference type="SAM" id="MobiDB-lite"/>
    </source>
</evidence>
<dbReference type="WBParaSite" id="nRc.2.0.1.t38045-RA">
    <property type="protein sequence ID" value="nRc.2.0.1.t38045-RA"/>
    <property type="gene ID" value="nRc.2.0.1.g38045"/>
</dbReference>
<feature type="compositionally biased region" description="Polar residues" evidence="1">
    <location>
        <begin position="1"/>
        <end position="10"/>
    </location>
</feature>
<dbReference type="AlphaFoldDB" id="A0A915KI26"/>
<feature type="region of interest" description="Disordered" evidence="1">
    <location>
        <begin position="1"/>
        <end position="81"/>
    </location>
</feature>